<organism evidence="1 2">
    <name type="scientific">Dreissena polymorpha</name>
    <name type="common">Zebra mussel</name>
    <name type="synonym">Mytilus polymorpha</name>
    <dbReference type="NCBI Taxonomy" id="45954"/>
    <lineage>
        <taxon>Eukaryota</taxon>
        <taxon>Metazoa</taxon>
        <taxon>Spiralia</taxon>
        <taxon>Lophotrochozoa</taxon>
        <taxon>Mollusca</taxon>
        <taxon>Bivalvia</taxon>
        <taxon>Autobranchia</taxon>
        <taxon>Heteroconchia</taxon>
        <taxon>Euheterodonta</taxon>
        <taxon>Imparidentia</taxon>
        <taxon>Neoheterodontei</taxon>
        <taxon>Myida</taxon>
        <taxon>Dreissenoidea</taxon>
        <taxon>Dreissenidae</taxon>
        <taxon>Dreissena</taxon>
    </lineage>
</organism>
<protein>
    <submittedName>
        <fullName evidence="1">Uncharacterized protein</fullName>
    </submittedName>
</protein>
<reference evidence="1" key="1">
    <citation type="journal article" date="2019" name="bioRxiv">
        <title>The Genome of the Zebra Mussel, Dreissena polymorpha: A Resource for Invasive Species Research.</title>
        <authorList>
            <person name="McCartney M.A."/>
            <person name="Auch B."/>
            <person name="Kono T."/>
            <person name="Mallez S."/>
            <person name="Zhang Y."/>
            <person name="Obille A."/>
            <person name="Becker A."/>
            <person name="Abrahante J.E."/>
            <person name="Garbe J."/>
            <person name="Badalamenti J.P."/>
            <person name="Herman A."/>
            <person name="Mangelson H."/>
            <person name="Liachko I."/>
            <person name="Sullivan S."/>
            <person name="Sone E.D."/>
            <person name="Koren S."/>
            <person name="Silverstein K.A.T."/>
            <person name="Beckman K.B."/>
            <person name="Gohl D.M."/>
        </authorList>
    </citation>
    <scope>NUCLEOTIDE SEQUENCE</scope>
    <source>
        <strain evidence="1">Duluth1</strain>
        <tissue evidence="1">Whole animal</tissue>
    </source>
</reference>
<name>A0A9D4KG94_DREPO</name>
<proteinExistence type="predicted"/>
<dbReference type="AlphaFoldDB" id="A0A9D4KG94"/>
<dbReference type="Proteomes" id="UP000828390">
    <property type="component" value="Unassembled WGS sequence"/>
</dbReference>
<evidence type="ECO:0000313" key="2">
    <source>
        <dbReference type="Proteomes" id="UP000828390"/>
    </source>
</evidence>
<sequence>MLNIYTFHNGRVEERHARIQTISSGLAVKTSARFGVDMIARQHPIKCFKLPWLPTMDSASAETNT</sequence>
<keyword evidence="2" id="KW-1185">Reference proteome</keyword>
<dbReference type="EMBL" id="JAIWYP010000004">
    <property type="protein sequence ID" value="KAH3839303.1"/>
    <property type="molecule type" value="Genomic_DNA"/>
</dbReference>
<comment type="caution">
    <text evidence="1">The sequence shown here is derived from an EMBL/GenBank/DDBJ whole genome shotgun (WGS) entry which is preliminary data.</text>
</comment>
<reference evidence="1" key="2">
    <citation type="submission" date="2020-11" db="EMBL/GenBank/DDBJ databases">
        <authorList>
            <person name="McCartney M.A."/>
            <person name="Auch B."/>
            <person name="Kono T."/>
            <person name="Mallez S."/>
            <person name="Becker A."/>
            <person name="Gohl D.M."/>
            <person name="Silverstein K.A.T."/>
            <person name="Koren S."/>
            <person name="Bechman K.B."/>
            <person name="Herman A."/>
            <person name="Abrahante J.E."/>
            <person name="Garbe J."/>
        </authorList>
    </citation>
    <scope>NUCLEOTIDE SEQUENCE</scope>
    <source>
        <strain evidence="1">Duluth1</strain>
        <tissue evidence="1">Whole animal</tissue>
    </source>
</reference>
<evidence type="ECO:0000313" key="1">
    <source>
        <dbReference type="EMBL" id="KAH3839303.1"/>
    </source>
</evidence>
<gene>
    <name evidence="1" type="ORF">DPMN_112729</name>
</gene>
<accession>A0A9D4KG94</accession>